<organism evidence="1 2">
    <name type="scientific">Boeremia exigua</name>
    <dbReference type="NCBI Taxonomy" id="749465"/>
    <lineage>
        <taxon>Eukaryota</taxon>
        <taxon>Fungi</taxon>
        <taxon>Dikarya</taxon>
        <taxon>Ascomycota</taxon>
        <taxon>Pezizomycotina</taxon>
        <taxon>Dothideomycetes</taxon>
        <taxon>Pleosporomycetidae</taxon>
        <taxon>Pleosporales</taxon>
        <taxon>Pleosporineae</taxon>
        <taxon>Didymellaceae</taxon>
        <taxon>Boeremia</taxon>
    </lineage>
</organism>
<reference evidence="1" key="1">
    <citation type="submission" date="2022-11" db="EMBL/GenBank/DDBJ databases">
        <title>Genome Sequence of Boeremia exigua.</title>
        <authorList>
            <person name="Buettner E."/>
        </authorList>
    </citation>
    <scope>NUCLEOTIDE SEQUENCE</scope>
    <source>
        <strain evidence="1">CU02</strain>
    </source>
</reference>
<gene>
    <name evidence="1" type="ORF">OPT61_g3487</name>
</gene>
<protein>
    <submittedName>
        <fullName evidence="1">Uncharacterized protein</fullName>
    </submittedName>
</protein>
<dbReference type="EMBL" id="JAPHNI010000179">
    <property type="protein sequence ID" value="KAJ8114704.1"/>
    <property type="molecule type" value="Genomic_DNA"/>
</dbReference>
<comment type="caution">
    <text evidence="1">The sequence shown here is derived from an EMBL/GenBank/DDBJ whole genome shotgun (WGS) entry which is preliminary data.</text>
</comment>
<evidence type="ECO:0000313" key="1">
    <source>
        <dbReference type="EMBL" id="KAJ8114704.1"/>
    </source>
</evidence>
<keyword evidence="2" id="KW-1185">Reference proteome</keyword>
<accession>A0ACC2IHT2</accession>
<proteinExistence type="predicted"/>
<dbReference type="Proteomes" id="UP001153331">
    <property type="component" value="Unassembled WGS sequence"/>
</dbReference>
<name>A0ACC2IHT2_9PLEO</name>
<sequence length="364" mass="40065">MFASFLQLIALLSPAAAKVYTGFNYGAFWSDQSNAKRYADFHHGFELAKNLTDTPVPFDSARLYTCITAGTENDPTEAFQAAIDTGTNLLLGMWVSPVVTGQANDMYVENELAALGKGFDQHGQQLAALVIGLSVGSEDVYRFNNGQPGLDSDHLTRTLSSVREKIAASRFAKYMEGKPIGHTDTAPYSVIPGNDFSGMNAYPFWEGVPIENAKTSFMSVLKDTERRAGKAPVWITELGWPIDGAQVREAVASADNYQQYWSEVGCRVFGKYNTFWFELLQDSPPDQPDWGLLDTTSHQPRIKHLSCDDKANLTVPTSHQLLEISKVSPVKPESTTFTTVYVPPSDPAPIMTLLSTVLETSTKR</sequence>
<evidence type="ECO:0000313" key="2">
    <source>
        <dbReference type="Proteomes" id="UP001153331"/>
    </source>
</evidence>